<evidence type="ECO:0000256" key="17">
    <source>
        <dbReference type="RuleBase" id="RU365063"/>
    </source>
</evidence>
<comment type="pathway">
    <text evidence="2 17">Lipid metabolism; malonyl-CoA biosynthesis; malonyl-CoA from acetyl-CoA: step 1/1.</text>
</comment>
<evidence type="ECO:0000256" key="16">
    <source>
        <dbReference type="PROSITE-ProRule" id="PRU00409"/>
    </source>
</evidence>
<evidence type="ECO:0000256" key="13">
    <source>
        <dbReference type="ARBA" id="ARBA00023160"/>
    </source>
</evidence>
<dbReference type="KEGG" id="pbap:Pla133_24940"/>
<dbReference type="PANTHER" id="PTHR48095">
    <property type="entry name" value="PYRUVATE CARBOXYLASE SUBUNIT A"/>
    <property type="match status" value="1"/>
</dbReference>
<dbReference type="SUPFAM" id="SSF52440">
    <property type="entry name" value="PreATP-grasp domain"/>
    <property type="match status" value="1"/>
</dbReference>
<accession>A0A518BKB2</accession>
<evidence type="ECO:0000256" key="15">
    <source>
        <dbReference type="ARBA" id="ARBA00048600"/>
    </source>
</evidence>
<dbReference type="NCBIfam" id="NF006367">
    <property type="entry name" value="PRK08591.1"/>
    <property type="match status" value="1"/>
</dbReference>
<protein>
    <recommendedName>
        <fullName evidence="4 17">Biotin carboxylase</fullName>
        <ecNumber evidence="4 17">6.3.4.14</ecNumber>
    </recommendedName>
    <alternativeName>
        <fullName evidence="17">Acetyl-coenzyme A carboxylase biotin carboxylase subunit A</fullName>
    </alternativeName>
</protein>
<dbReference type="Gene3D" id="3.30.470.20">
    <property type="entry name" value="ATP-grasp fold, B domain"/>
    <property type="match status" value="1"/>
</dbReference>
<dbReference type="UniPathway" id="UPA00655">
    <property type="reaction ID" value="UER00711"/>
</dbReference>
<dbReference type="SUPFAM" id="SSF56059">
    <property type="entry name" value="Glutathione synthetase ATP-binding domain-like"/>
    <property type="match status" value="1"/>
</dbReference>
<dbReference type="InterPro" id="IPR004549">
    <property type="entry name" value="Acetyl_CoA_COase_biotin_COase"/>
</dbReference>
<dbReference type="FunFam" id="3.30.1490.20:FF:000018">
    <property type="entry name" value="Biotin carboxylase"/>
    <property type="match status" value="1"/>
</dbReference>
<evidence type="ECO:0000256" key="6">
    <source>
        <dbReference type="ARBA" id="ARBA00022598"/>
    </source>
</evidence>
<dbReference type="Gene3D" id="3.40.50.20">
    <property type="match status" value="1"/>
</dbReference>
<evidence type="ECO:0000256" key="2">
    <source>
        <dbReference type="ARBA" id="ARBA00004956"/>
    </source>
</evidence>
<proteinExistence type="predicted"/>
<evidence type="ECO:0000259" key="18">
    <source>
        <dbReference type="PROSITE" id="PS50975"/>
    </source>
</evidence>
<evidence type="ECO:0000313" key="20">
    <source>
        <dbReference type="EMBL" id="QDU67411.1"/>
    </source>
</evidence>
<keyword evidence="8 16" id="KW-0547">Nucleotide-binding</keyword>
<evidence type="ECO:0000256" key="1">
    <source>
        <dbReference type="ARBA" id="ARBA00003761"/>
    </source>
</evidence>
<keyword evidence="12 17" id="KW-0443">Lipid metabolism</keyword>
<dbReference type="InterPro" id="IPR016185">
    <property type="entry name" value="PreATP-grasp_dom_sf"/>
</dbReference>
<comment type="function">
    <text evidence="1 17">This protein is a component of the acetyl coenzyme A carboxylase complex; first, biotin carboxylase catalyzes the carboxylation of the carrier protein and then the transcarboxylase transfers the carboxyl group to form malonyl-CoA.</text>
</comment>
<dbReference type="EC" id="6.3.4.14" evidence="4 17"/>
<dbReference type="InterPro" id="IPR011054">
    <property type="entry name" value="Rudment_hybrid_motif"/>
</dbReference>
<dbReference type="InterPro" id="IPR013815">
    <property type="entry name" value="ATP_grasp_subdomain_1"/>
</dbReference>
<dbReference type="InterPro" id="IPR005479">
    <property type="entry name" value="CPAse_ATP-bd"/>
</dbReference>
<dbReference type="PROSITE" id="PS50975">
    <property type="entry name" value="ATP_GRASP"/>
    <property type="match status" value="1"/>
</dbReference>
<dbReference type="GO" id="GO:0046872">
    <property type="term" value="F:metal ion binding"/>
    <property type="evidence" value="ECO:0007669"/>
    <property type="project" value="UniProtKB-KW"/>
</dbReference>
<keyword evidence="5 17" id="KW-0444">Lipid biosynthesis</keyword>
<dbReference type="NCBIfam" id="TIGR00514">
    <property type="entry name" value="accC"/>
    <property type="match status" value="1"/>
</dbReference>
<name>A0A518BKB2_9BACT</name>
<sequence>MFGRVLVANRGEIAQRIIRAARELGVETVAVYSEADADALYLKQADETICIGPAAGAKSYLNIPSIISAAEIADVDAIVPGYGFLAENAHFAEVCRSCNIQFVGPDPETISSLGNKSRAREMAMRAGVPVVPGSPGALKDEEEALKIAREIGYPVMIKASAGGGGRGMRLARNDASLTSGFHAARAEAEAAFGDGTMYLEKFVENPRHVEIQILGDQHGNLVYLGERDCSVQRRHQKVVEESPSPSVSPALRREMGEAALRIAREAGYYNAGTVEFLMDRDKNYYFIEVNARIQVEHTVTEMVTGVDLIQEQLRMASGEHLSFTQDDVELRGHCIEVRINAEDPDRNFQPSPGRIEQFVAPGGPGIRLDSHVYAGYTIPPNYDSMIGKLLAHRADRTRAIRTMLRALDEFVIVGPKTTIGLARKILGHSEFLSGEHDTGFVERFFSSNSAAVSSKGS</sequence>
<organism evidence="20 21">
    <name type="scientific">Engelhardtia mirabilis</name>
    <dbReference type="NCBI Taxonomy" id="2528011"/>
    <lineage>
        <taxon>Bacteria</taxon>
        <taxon>Pseudomonadati</taxon>
        <taxon>Planctomycetota</taxon>
        <taxon>Planctomycetia</taxon>
        <taxon>Planctomycetia incertae sedis</taxon>
        <taxon>Engelhardtia</taxon>
    </lineage>
</organism>
<dbReference type="SUPFAM" id="SSF51246">
    <property type="entry name" value="Rudiment single hybrid motif"/>
    <property type="match status" value="1"/>
</dbReference>
<dbReference type="PANTHER" id="PTHR48095:SF2">
    <property type="entry name" value="BIOTIN CARBOXYLASE, CHLOROPLASTIC"/>
    <property type="match status" value="1"/>
</dbReference>
<comment type="catalytic activity">
    <reaction evidence="15 17">
        <text>N(6)-biotinyl-L-lysyl-[protein] + hydrogencarbonate + ATP = N(6)-carboxybiotinyl-L-lysyl-[protein] + ADP + phosphate + H(+)</text>
        <dbReference type="Rhea" id="RHEA:13501"/>
        <dbReference type="Rhea" id="RHEA-COMP:10505"/>
        <dbReference type="Rhea" id="RHEA-COMP:10506"/>
        <dbReference type="ChEBI" id="CHEBI:15378"/>
        <dbReference type="ChEBI" id="CHEBI:17544"/>
        <dbReference type="ChEBI" id="CHEBI:30616"/>
        <dbReference type="ChEBI" id="CHEBI:43474"/>
        <dbReference type="ChEBI" id="CHEBI:83144"/>
        <dbReference type="ChEBI" id="CHEBI:83145"/>
        <dbReference type="ChEBI" id="CHEBI:456216"/>
        <dbReference type="EC" id="6.3.4.14"/>
    </reaction>
</comment>
<gene>
    <name evidence="20" type="primary">accC_1</name>
    <name evidence="20" type="ORF">Pla133_24940</name>
</gene>
<dbReference type="GO" id="GO:0006633">
    <property type="term" value="P:fatty acid biosynthetic process"/>
    <property type="evidence" value="ECO:0007669"/>
    <property type="project" value="UniProtKB-KW"/>
</dbReference>
<dbReference type="SMART" id="SM00878">
    <property type="entry name" value="Biotin_carb_C"/>
    <property type="match status" value="1"/>
</dbReference>
<dbReference type="PROSITE" id="PS50979">
    <property type="entry name" value="BC"/>
    <property type="match status" value="1"/>
</dbReference>
<dbReference type="FunFam" id="3.40.50.20:FF:000010">
    <property type="entry name" value="Propionyl-CoA carboxylase subunit alpha"/>
    <property type="match status" value="1"/>
</dbReference>
<dbReference type="Pfam" id="PF00289">
    <property type="entry name" value="Biotin_carb_N"/>
    <property type="match status" value="1"/>
</dbReference>
<evidence type="ECO:0000256" key="12">
    <source>
        <dbReference type="ARBA" id="ARBA00023098"/>
    </source>
</evidence>
<dbReference type="InterPro" id="IPR011761">
    <property type="entry name" value="ATP-grasp"/>
</dbReference>
<evidence type="ECO:0000256" key="7">
    <source>
        <dbReference type="ARBA" id="ARBA00022723"/>
    </source>
</evidence>
<dbReference type="InterPro" id="IPR005482">
    <property type="entry name" value="Biotin_COase_C"/>
</dbReference>
<dbReference type="Gene3D" id="3.30.1490.20">
    <property type="entry name" value="ATP-grasp fold, A domain"/>
    <property type="match status" value="1"/>
</dbReference>
<dbReference type="Pfam" id="PF02785">
    <property type="entry name" value="Biotin_carb_C"/>
    <property type="match status" value="1"/>
</dbReference>
<dbReference type="RefSeq" id="WP_145065559.1">
    <property type="nucleotide sequence ID" value="NZ_CP036287.1"/>
</dbReference>
<evidence type="ECO:0000256" key="14">
    <source>
        <dbReference type="ARBA" id="ARBA00023267"/>
    </source>
</evidence>
<evidence type="ECO:0000256" key="11">
    <source>
        <dbReference type="ARBA" id="ARBA00022842"/>
    </source>
</evidence>
<keyword evidence="11" id="KW-0460">Magnesium</keyword>
<keyword evidence="21" id="KW-1185">Reference proteome</keyword>
<evidence type="ECO:0000256" key="8">
    <source>
        <dbReference type="ARBA" id="ARBA00022741"/>
    </source>
</evidence>
<comment type="subunit">
    <text evidence="3 17">Acetyl-CoA carboxylase is a heterohexamer of biotin carboxyl carrier protein, biotin carboxylase and the two subunits of carboxyl transferase in a 2:2 complex.</text>
</comment>
<feature type="domain" description="ATP-grasp" evidence="18">
    <location>
        <begin position="120"/>
        <end position="317"/>
    </location>
</feature>
<dbReference type="InterPro" id="IPR005481">
    <property type="entry name" value="BC-like_N"/>
</dbReference>
<dbReference type="GO" id="GO:0004075">
    <property type="term" value="F:biotin carboxylase activity"/>
    <property type="evidence" value="ECO:0007669"/>
    <property type="project" value="UniProtKB-EC"/>
</dbReference>
<keyword evidence="10 16" id="KW-0067">ATP-binding</keyword>
<evidence type="ECO:0000256" key="4">
    <source>
        <dbReference type="ARBA" id="ARBA00013263"/>
    </source>
</evidence>
<evidence type="ECO:0000256" key="3">
    <source>
        <dbReference type="ARBA" id="ARBA00011750"/>
    </source>
</evidence>
<dbReference type="AlphaFoldDB" id="A0A518BKB2"/>
<keyword evidence="6 17" id="KW-0436">Ligase</keyword>
<evidence type="ECO:0000259" key="19">
    <source>
        <dbReference type="PROSITE" id="PS50979"/>
    </source>
</evidence>
<dbReference type="PROSITE" id="PS00867">
    <property type="entry name" value="CPSASE_2"/>
    <property type="match status" value="1"/>
</dbReference>
<reference evidence="20 21" key="1">
    <citation type="submission" date="2019-02" db="EMBL/GenBank/DDBJ databases">
        <title>Deep-cultivation of Planctomycetes and their phenomic and genomic characterization uncovers novel biology.</title>
        <authorList>
            <person name="Wiegand S."/>
            <person name="Jogler M."/>
            <person name="Boedeker C."/>
            <person name="Pinto D."/>
            <person name="Vollmers J."/>
            <person name="Rivas-Marin E."/>
            <person name="Kohn T."/>
            <person name="Peeters S.H."/>
            <person name="Heuer A."/>
            <person name="Rast P."/>
            <person name="Oberbeckmann S."/>
            <person name="Bunk B."/>
            <person name="Jeske O."/>
            <person name="Meyerdierks A."/>
            <person name="Storesund J.E."/>
            <person name="Kallscheuer N."/>
            <person name="Luecker S."/>
            <person name="Lage O.M."/>
            <person name="Pohl T."/>
            <person name="Merkel B.J."/>
            <person name="Hornburger P."/>
            <person name="Mueller R.-W."/>
            <person name="Bruemmer F."/>
            <person name="Labrenz M."/>
            <person name="Spormann A.M."/>
            <person name="Op den Camp H."/>
            <person name="Overmann J."/>
            <person name="Amann R."/>
            <person name="Jetten M.S.M."/>
            <person name="Mascher T."/>
            <person name="Medema M.H."/>
            <person name="Devos D.P."/>
            <person name="Kaster A.-K."/>
            <person name="Ovreas L."/>
            <person name="Rohde M."/>
            <person name="Galperin M.Y."/>
            <person name="Jogler C."/>
        </authorList>
    </citation>
    <scope>NUCLEOTIDE SEQUENCE [LARGE SCALE GENOMIC DNA]</scope>
    <source>
        <strain evidence="20 21">Pla133</strain>
    </source>
</reference>
<feature type="domain" description="Biotin carboxylation" evidence="19">
    <location>
        <begin position="1"/>
        <end position="446"/>
    </location>
</feature>
<evidence type="ECO:0000313" key="21">
    <source>
        <dbReference type="Proteomes" id="UP000316921"/>
    </source>
</evidence>
<dbReference type="PROSITE" id="PS00866">
    <property type="entry name" value="CPSASE_1"/>
    <property type="match status" value="1"/>
</dbReference>
<evidence type="ECO:0000256" key="9">
    <source>
        <dbReference type="ARBA" id="ARBA00022832"/>
    </source>
</evidence>
<dbReference type="InterPro" id="IPR051602">
    <property type="entry name" value="ACC_Biotin_Carboxylase"/>
</dbReference>
<keyword evidence="14 17" id="KW-0092">Biotin</keyword>
<dbReference type="Pfam" id="PF02786">
    <property type="entry name" value="CPSase_L_D2"/>
    <property type="match status" value="1"/>
</dbReference>
<dbReference type="EMBL" id="CP036287">
    <property type="protein sequence ID" value="QDU67411.1"/>
    <property type="molecule type" value="Genomic_DNA"/>
</dbReference>
<keyword evidence="13 17" id="KW-0275">Fatty acid biosynthesis</keyword>
<dbReference type="GO" id="GO:2001295">
    <property type="term" value="P:malonyl-CoA biosynthetic process"/>
    <property type="evidence" value="ECO:0007669"/>
    <property type="project" value="UniProtKB-UniPathway"/>
</dbReference>
<evidence type="ECO:0000256" key="10">
    <source>
        <dbReference type="ARBA" id="ARBA00022840"/>
    </source>
</evidence>
<dbReference type="GO" id="GO:0005524">
    <property type="term" value="F:ATP binding"/>
    <property type="evidence" value="ECO:0007669"/>
    <property type="project" value="UniProtKB-UniRule"/>
</dbReference>
<evidence type="ECO:0000256" key="5">
    <source>
        <dbReference type="ARBA" id="ARBA00022516"/>
    </source>
</evidence>
<dbReference type="InterPro" id="IPR011764">
    <property type="entry name" value="Biotin_carboxylation_dom"/>
</dbReference>
<keyword evidence="9 17" id="KW-0276">Fatty acid metabolism</keyword>
<dbReference type="Proteomes" id="UP000316921">
    <property type="component" value="Chromosome"/>
</dbReference>
<keyword evidence="7" id="KW-0479">Metal-binding</keyword>